<evidence type="ECO:0000313" key="2">
    <source>
        <dbReference type="EMBL" id="KXA92438.1"/>
    </source>
</evidence>
<proteinExistence type="predicted"/>
<dbReference type="Proteomes" id="UP000070657">
    <property type="component" value="Unassembled WGS sequence"/>
</dbReference>
<feature type="domain" description="ArnR1-like winged helix-turn-helix" evidence="1">
    <location>
        <begin position="5"/>
        <end position="81"/>
    </location>
</feature>
<accession>A0A133UDZ9</accession>
<dbReference type="InterPro" id="IPR036388">
    <property type="entry name" value="WH-like_DNA-bd_sf"/>
</dbReference>
<dbReference type="EMBL" id="LHXP01000067">
    <property type="protein sequence ID" value="KXA92438.1"/>
    <property type="molecule type" value="Genomic_DNA"/>
</dbReference>
<comment type="caution">
    <text evidence="2">The sequence shown here is derived from an EMBL/GenBank/DDBJ whole genome shotgun (WGS) entry which is preliminary data.</text>
</comment>
<dbReference type="InterPro" id="IPR038723">
    <property type="entry name" value="ArnR1-like_HTH"/>
</dbReference>
<evidence type="ECO:0000259" key="1">
    <source>
        <dbReference type="Pfam" id="PF14947"/>
    </source>
</evidence>
<protein>
    <recommendedName>
        <fullName evidence="1">ArnR1-like winged helix-turn-helix domain-containing protein</fullName>
    </recommendedName>
</protein>
<dbReference type="Gene3D" id="1.10.10.10">
    <property type="entry name" value="Winged helix-like DNA-binding domain superfamily/Winged helix DNA-binding domain"/>
    <property type="match status" value="1"/>
</dbReference>
<keyword evidence="3" id="KW-1185">Reference proteome</keyword>
<gene>
    <name evidence="2" type="ORF">AKJ66_04150</name>
</gene>
<sequence>MSRERRSRLDVYADILEAVKGGSKKTHIVYQANLNFKRCKKYLDNLRGNGLIKAESNSPLVWSITEEGKEFLKKYDDMRDILPR</sequence>
<dbReference type="Pfam" id="PF14947">
    <property type="entry name" value="HTH_45"/>
    <property type="match status" value="1"/>
</dbReference>
<reference evidence="2 3" key="1">
    <citation type="journal article" date="2016" name="Sci. Rep.">
        <title>Metabolic traits of an uncultured archaeal lineage -MSBL1- from brine pools of the Red Sea.</title>
        <authorList>
            <person name="Mwirichia R."/>
            <person name="Alam I."/>
            <person name="Rashid M."/>
            <person name="Vinu M."/>
            <person name="Ba-Alawi W."/>
            <person name="Anthony Kamau A."/>
            <person name="Kamanda Ngugi D."/>
            <person name="Goker M."/>
            <person name="Klenk H.P."/>
            <person name="Bajic V."/>
            <person name="Stingl U."/>
        </authorList>
    </citation>
    <scope>NUCLEOTIDE SEQUENCE [LARGE SCALE GENOMIC DNA]</scope>
    <source>
        <strain evidence="2">SCGC-AAA259E22</strain>
    </source>
</reference>
<organism evidence="2 3">
    <name type="scientific">candidate division MSBL1 archaeon SCGC-AAA259E22</name>
    <dbReference type="NCBI Taxonomy" id="1698265"/>
    <lineage>
        <taxon>Archaea</taxon>
        <taxon>Methanobacteriati</taxon>
        <taxon>Methanobacteriota</taxon>
        <taxon>candidate division MSBL1</taxon>
    </lineage>
</organism>
<dbReference type="AlphaFoldDB" id="A0A133UDZ9"/>
<dbReference type="InterPro" id="IPR036390">
    <property type="entry name" value="WH_DNA-bd_sf"/>
</dbReference>
<name>A0A133UDZ9_9EURY</name>
<evidence type="ECO:0000313" key="3">
    <source>
        <dbReference type="Proteomes" id="UP000070657"/>
    </source>
</evidence>
<dbReference type="SUPFAM" id="SSF46785">
    <property type="entry name" value="Winged helix' DNA-binding domain"/>
    <property type="match status" value="1"/>
</dbReference>